<dbReference type="Pfam" id="PF07714">
    <property type="entry name" value="PK_Tyr_Ser-Thr"/>
    <property type="match status" value="1"/>
</dbReference>
<dbReference type="Pfam" id="PF14381">
    <property type="entry name" value="EDR1_CTR1_ARMC3_pept"/>
    <property type="match status" value="1"/>
</dbReference>
<dbReference type="InterPro" id="IPR001245">
    <property type="entry name" value="Ser-Thr/Tyr_kinase_cat_dom"/>
</dbReference>
<evidence type="ECO:0000256" key="11">
    <source>
        <dbReference type="SAM" id="MobiDB-lite"/>
    </source>
</evidence>
<dbReference type="PROSITE" id="PS00107">
    <property type="entry name" value="PROTEIN_KINASE_ATP"/>
    <property type="match status" value="1"/>
</dbReference>
<dbReference type="Gramene" id="ESQ51670">
    <property type="protein sequence ID" value="ESQ51670"/>
    <property type="gene ID" value="EUTSA_v10016276mg"/>
</dbReference>
<dbReference type="Proteomes" id="UP000030689">
    <property type="component" value="Unassembled WGS sequence"/>
</dbReference>
<keyword evidence="7 10" id="KW-0067">ATP-binding</keyword>
<dbReference type="eggNOG" id="KOG0192">
    <property type="taxonomic scope" value="Eukaryota"/>
</dbReference>
<gene>
    <name evidence="13" type="ORF">EUTSA_v10016276mg</name>
</gene>
<dbReference type="PANTHER" id="PTHR23257">
    <property type="entry name" value="SERINE-THREONINE PROTEIN KINASE"/>
    <property type="match status" value="1"/>
</dbReference>
<dbReference type="GO" id="GO:0004674">
    <property type="term" value="F:protein serine/threonine kinase activity"/>
    <property type="evidence" value="ECO:0007669"/>
    <property type="project" value="UniProtKB-KW"/>
</dbReference>
<dbReference type="FunFam" id="3.30.200.20:FF:000060">
    <property type="entry name" value="Serine/threonine-protein kinase isoform 1"/>
    <property type="match status" value="1"/>
</dbReference>
<proteinExistence type="inferred from homology"/>
<dbReference type="OMA" id="SPHAYRC"/>
<dbReference type="EC" id="2.7.11.1" evidence="2"/>
<protein>
    <recommendedName>
        <fullName evidence="2">non-specific serine/threonine protein kinase</fullName>
        <ecNumber evidence="2">2.7.11.1</ecNumber>
    </recommendedName>
</protein>
<keyword evidence="5 10" id="KW-0547">Nucleotide-binding</keyword>
<evidence type="ECO:0000256" key="1">
    <source>
        <dbReference type="ARBA" id="ARBA00010507"/>
    </source>
</evidence>
<dbReference type="InterPro" id="IPR008271">
    <property type="entry name" value="Ser/Thr_kinase_AS"/>
</dbReference>
<dbReference type="SMART" id="SM00220">
    <property type="entry name" value="S_TKc"/>
    <property type="match status" value="1"/>
</dbReference>
<dbReference type="OrthoDB" id="339325at2759"/>
<dbReference type="STRING" id="72664.V4LMA4"/>
<feature type="region of interest" description="Disordered" evidence="11">
    <location>
        <begin position="1"/>
        <end position="59"/>
    </location>
</feature>
<feature type="region of interest" description="Disordered" evidence="11">
    <location>
        <begin position="267"/>
        <end position="320"/>
    </location>
</feature>
<feature type="region of interest" description="Disordered" evidence="11">
    <location>
        <begin position="465"/>
        <end position="485"/>
    </location>
</feature>
<reference evidence="13 14" key="1">
    <citation type="journal article" date="2013" name="Front. Plant Sci.">
        <title>The Reference Genome of the Halophytic Plant Eutrema salsugineum.</title>
        <authorList>
            <person name="Yang R."/>
            <person name="Jarvis D.E."/>
            <person name="Chen H."/>
            <person name="Beilstein M.A."/>
            <person name="Grimwood J."/>
            <person name="Jenkins J."/>
            <person name="Shu S."/>
            <person name="Prochnik S."/>
            <person name="Xin M."/>
            <person name="Ma C."/>
            <person name="Schmutz J."/>
            <person name="Wing R.A."/>
            <person name="Mitchell-Olds T."/>
            <person name="Schumaker K.S."/>
            <person name="Wang X."/>
        </authorList>
    </citation>
    <scope>NUCLEOTIDE SEQUENCE [LARGE SCALE GENOMIC DNA]</scope>
</reference>
<dbReference type="AlphaFoldDB" id="V4LMA4"/>
<name>V4LMA4_EUTSA</name>
<dbReference type="GO" id="GO:0005737">
    <property type="term" value="C:cytoplasm"/>
    <property type="evidence" value="ECO:0007669"/>
    <property type="project" value="TreeGrafter"/>
</dbReference>
<dbReference type="PANTHER" id="PTHR23257:SF821">
    <property type="entry name" value="ATP BINDING PROTEIN"/>
    <property type="match status" value="1"/>
</dbReference>
<evidence type="ECO:0000256" key="8">
    <source>
        <dbReference type="ARBA" id="ARBA00047899"/>
    </source>
</evidence>
<feature type="compositionally biased region" description="Basic and acidic residues" evidence="11">
    <location>
        <begin position="434"/>
        <end position="445"/>
    </location>
</feature>
<comment type="catalytic activity">
    <reaction evidence="8">
        <text>L-threonyl-[protein] + ATP = O-phospho-L-threonyl-[protein] + ADP + H(+)</text>
        <dbReference type="Rhea" id="RHEA:46608"/>
        <dbReference type="Rhea" id="RHEA-COMP:11060"/>
        <dbReference type="Rhea" id="RHEA-COMP:11605"/>
        <dbReference type="ChEBI" id="CHEBI:15378"/>
        <dbReference type="ChEBI" id="CHEBI:30013"/>
        <dbReference type="ChEBI" id="CHEBI:30616"/>
        <dbReference type="ChEBI" id="CHEBI:61977"/>
        <dbReference type="ChEBI" id="CHEBI:456216"/>
        <dbReference type="EC" id="2.7.11.1"/>
    </reaction>
</comment>
<evidence type="ECO:0000259" key="12">
    <source>
        <dbReference type="PROSITE" id="PS50011"/>
    </source>
</evidence>
<feature type="compositionally biased region" description="Basic and acidic residues" evidence="11">
    <location>
        <begin position="41"/>
        <end position="50"/>
    </location>
</feature>
<keyword evidence="6" id="KW-0418">Kinase</keyword>
<dbReference type="KEGG" id="eus:EUTSA_v10016276mg"/>
<evidence type="ECO:0000256" key="3">
    <source>
        <dbReference type="ARBA" id="ARBA00022527"/>
    </source>
</evidence>
<keyword evidence="3" id="KW-0723">Serine/threonine-protein kinase</keyword>
<dbReference type="PROSITE" id="PS00108">
    <property type="entry name" value="PROTEIN_KINASE_ST"/>
    <property type="match status" value="1"/>
</dbReference>
<feature type="region of interest" description="Disordered" evidence="11">
    <location>
        <begin position="358"/>
        <end position="412"/>
    </location>
</feature>
<evidence type="ECO:0000256" key="4">
    <source>
        <dbReference type="ARBA" id="ARBA00022679"/>
    </source>
</evidence>
<dbReference type="Gene3D" id="1.10.510.10">
    <property type="entry name" value="Transferase(Phosphotransferase) domain 1"/>
    <property type="match status" value="1"/>
</dbReference>
<dbReference type="InterPro" id="IPR055164">
    <property type="entry name" value="EDR1/CTR1/ARMC3-like_pept-like"/>
</dbReference>
<dbReference type="PROSITE" id="PS50011">
    <property type="entry name" value="PROTEIN_KINASE_DOM"/>
    <property type="match status" value="1"/>
</dbReference>
<dbReference type="InterPro" id="IPR011009">
    <property type="entry name" value="Kinase-like_dom_sf"/>
</dbReference>
<comment type="similarity">
    <text evidence="1">Belongs to the protein kinase superfamily. TKL Ser/Thr protein kinase family. RAF subfamily.</text>
</comment>
<feature type="domain" description="Protein kinase" evidence="12">
    <location>
        <begin position="524"/>
        <end position="779"/>
    </location>
</feature>
<dbReference type="SUPFAM" id="SSF56112">
    <property type="entry name" value="Protein kinase-like (PK-like)"/>
    <property type="match status" value="1"/>
</dbReference>
<evidence type="ECO:0000256" key="5">
    <source>
        <dbReference type="ARBA" id="ARBA00022741"/>
    </source>
</evidence>
<evidence type="ECO:0000256" key="7">
    <source>
        <dbReference type="ARBA" id="ARBA00022840"/>
    </source>
</evidence>
<comment type="catalytic activity">
    <reaction evidence="9">
        <text>L-seryl-[protein] + ATP = O-phospho-L-seryl-[protein] + ADP + H(+)</text>
        <dbReference type="Rhea" id="RHEA:17989"/>
        <dbReference type="Rhea" id="RHEA-COMP:9863"/>
        <dbReference type="Rhea" id="RHEA-COMP:11604"/>
        <dbReference type="ChEBI" id="CHEBI:15378"/>
        <dbReference type="ChEBI" id="CHEBI:29999"/>
        <dbReference type="ChEBI" id="CHEBI:30616"/>
        <dbReference type="ChEBI" id="CHEBI:83421"/>
        <dbReference type="ChEBI" id="CHEBI:456216"/>
        <dbReference type="EC" id="2.7.11.1"/>
    </reaction>
</comment>
<dbReference type="CDD" id="cd13999">
    <property type="entry name" value="STKc_MAP3K-like"/>
    <property type="match status" value="1"/>
</dbReference>
<evidence type="ECO:0000313" key="14">
    <source>
        <dbReference type="Proteomes" id="UP000030689"/>
    </source>
</evidence>
<evidence type="ECO:0000313" key="13">
    <source>
        <dbReference type="EMBL" id="ESQ51670.1"/>
    </source>
</evidence>
<evidence type="ECO:0000256" key="10">
    <source>
        <dbReference type="PROSITE-ProRule" id="PRU10141"/>
    </source>
</evidence>
<evidence type="ECO:0000256" key="9">
    <source>
        <dbReference type="ARBA" id="ARBA00048679"/>
    </source>
</evidence>
<sequence length="780" mass="87738">MEEGRDESSTSQQGSSSATCWPSELAERVKSLSFESQGEASVRESPRSVDQDVSPGQRASQHLWDTGMLSEPVPNGFYSVVPDKRIKELYNRLPTPSELHALGEEGVRIEVILIDFQKDKKLAMLKQLITTLVSGANPASVIKKIAGTVSDFYKRPTLESPSKLALEENAFLFENHGAQLLGQIKRGCCRARAILFKVLADTVGLESRLVVGLPNDGTVDCMDSNKHMSVIVVLNSVELLVDLIRFPGQLVPRSAKAIFMSHISHTGESDSAENDSCDSPLEPNSPLYERRDPESTEKDENLQFHRKLERYPNASGPSLHNLMLRPATAFERKLSNTSHSEPNIATVFWRRSRRKVIAEQRTASSSPEHPSMRSRARSMLSTGRNSCRDYAGDASPSSSSTSDIRKTRRRSFRITPEIGDDIASAVREMYEKSKQTRLLHGREDGNSSAIDSSVSGLHLDDELNSKKTMSLPSSPHAYRSQGFGRRGPSDFAVKDTWNKVVESSTLQNQPLLPYQEWDIDFSELTVGTRVGIGFFGEVFRGVWNGTDVAIKLFLEQDLTAENMEDFCNEISILSRVRHPNVVLFLGACTKPPRLSMITEYMELGSLYYLIHMSGQKKKLSWHRRLRMLRDICRGLMCIHRMKVVHRDLKSANCLVDKHWTVKICDFGLSRIMTDENMKDTSSAGTPEWMAPELIRNEPFTEKCDIFSLGVIMWELSTLRKPWEGVPPEKVIFAVAHERSRLEIPDGPLSKLIADCWAEPQERPNCEEILRGLLDCEYTLC</sequence>
<feature type="region of interest" description="Disordered" evidence="11">
    <location>
        <begin position="434"/>
        <end position="453"/>
    </location>
</feature>
<dbReference type="EMBL" id="KI517385">
    <property type="protein sequence ID" value="ESQ51670.1"/>
    <property type="molecule type" value="Genomic_DNA"/>
</dbReference>
<evidence type="ECO:0000256" key="2">
    <source>
        <dbReference type="ARBA" id="ARBA00012513"/>
    </source>
</evidence>
<accession>V4LMA4</accession>
<organism evidence="13 14">
    <name type="scientific">Eutrema salsugineum</name>
    <name type="common">Saltwater cress</name>
    <name type="synonym">Sisymbrium salsugineum</name>
    <dbReference type="NCBI Taxonomy" id="72664"/>
    <lineage>
        <taxon>Eukaryota</taxon>
        <taxon>Viridiplantae</taxon>
        <taxon>Streptophyta</taxon>
        <taxon>Embryophyta</taxon>
        <taxon>Tracheophyta</taxon>
        <taxon>Spermatophyta</taxon>
        <taxon>Magnoliopsida</taxon>
        <taxon>eudicotyledons</taxon>
        <taxon>Gunneridae</taxon>
        <taxon>Pentapetalae</taxon>
        <taxon>rosids</taxon>
        <taxon>malvids</taxon>
        <taxon>Brassicales</taxon>
        <taxon>Brassicaceae</taxon>
        <taxon>Eutremeae</taxon>
        <taxon>Eutrema</taxon>
    </lineage>
</organism>
<dbReference type="InterPro" id="IPR050167">
    <property type="entry name" value="Ser_Thr_protein_kinase"/>
</dbReference>
<dbReference type="InterPro" id="IPR017441">
    <property type="entry name" value="Protein_kinase_ATP_BS"/>
</dbReference>
<keyword evidence="14" id="KW-1185">Reference proteome</keyword>
<dbReference type="InterPro" id="IPR000719">
    <property type="entry name" value="Prot_kinase_dom"/>
</dbReference>
<keyword evidence="4" id="KW-0808">Transferase</keyword>
<dbReference type="Gene3D" id="3.30.200.20">
    <property type="entry name" value="Phosphorylase Kinase, domain 1"/>
    <property type="match status" value="1"/>
</dbReference>
<dbReference type="GO" id="GO:0007165">
    <property type="term" value="P:signal transduction"/>
    <property type="evidence" value="ECO:0007669"/>
    <property type="project" value="TreeGrafter"/>
</dbReference>
<feature type="compositionally biased region" description="Basic and acidic residues" evidence="11">
    <location>
        <begin position="288"/>
        <end position="303"/>
    </location>
</feature>
<feature type="binding site" evidence="10">
    <location>
        <position position="551"/>
    </location>
    <ligand>
        <name>ATP</name>
        <dbReference type="ChEBI" id="CHEBI:30616"/>
    </ligand>
</feature>
<dbReference type="GO" id="GO:0005524">
    <property type="term" value="F:ATP binding"/>
    <property type="evidence" value="ECO:0007669"/>
    <property type="project" value="UniProtKB-UniRule"/>
</dbReference>
<evidence type="ECO:0000256" key="6">
    <source>
        <dbReference type="ARBA" id="ARBA00022777"/>
    </source>
</evidence>